<dbReference type="Proteomes" id="UP000231194">
    <property type="component" value="Unassembled WGS sequence"/>
</dbReference>
<protein>
    <submittedName>
        <fullName evidence="2">Uncharacterized protein</fullName>
    </submittedName>
</protein>
<keyword evidence="1" id="KW-0812">Transmembrane</keyword>
<keyword evidence="1" id="KW-1133">Transmembrane helix</keyword>
<dbReference type="RefSeq" id="WP_146006734.1">
    <property type="nucleotide sequence ID" value="NZ_PGVG01000073.1"/>
</dbReference>
<comment type="caution">
    <text evidence="2">The sequence shown here is derived from an EMBL/GenBank/DDBJ whole genome shotgun (WGS) entry which is preliminary data.</text>
</comment>
<evidence type="ECO:0000256" key="1">
    <source>
        <dbReference type="SAM" id="Phobius"/>
    </source>
</evidence>
<organism evidence="2 3">
    <name type="scientific">Bradyrhizobium forestalis</name>
    <dbReference type="NCBI Taxonomy" id="1419263"/>
    <lineage>
        <taxon>Bacteria</taxon>
        <taxon>Pseudomonadati</taxon>
        <taxon>Pseudomonadota</taxon>
        <taxon>Alphaproteobacteria</taxon>
        <taxon>Hyphomicrobiales</taxon>
        <taxon>Nitrobacteraceae</taxon>
        <taxon>Bradyrhizobium</taxon>
    </lineage>
</organism>
<evidence type="ECO:0000313" key="2">
    <source>
        <dbReference type="EMBL" id="PJG50179.1"/>
    </source>
</evidence>
<sequence length="65" mass="7175">MSRTALKWTLSGCVVVYVLLTLDGLTDDGETKAIRIALWVTILGLAAWLLITRKRSSANQDTNKI</sequence>
<feature type="transmembrane region" description="Helical" evidence="1">
    <location>
        <begin position="34"/>
        <end position="51"/>
    </location>
</feature>
<dbReference type="AlphaFoldDB" id="A0A2M8QX79"/>
<dbReference type="EMBL" id="PGVG01000073">
    <property type="protein sequence ID" value="PJG50179.1"/>
    <property type="molecule type" value="Genomic_DNA"/>
</dbReference>
<name>A0A2M8QX79_9BRAD</name>
<accession>A0A2M8QX79</accession>
<keyword evidence="3" id="KW-1185">Reference proteome</keyword>
<gene>
    <name evidence="2" type="ORF">CVM73_37785</name>
</gene>
<keyword evidence="1" id="KW-0472">Membrane</keyword>
<proteinExistence type="predicted"/>
<evidence type="ECO:0000313" key="3">
    <source>
        <dbReference type="Proteomes" id="UP000231194"/>
    </source>
</evidence>
<reference evidence="2 3" key="1">
    <citation type="submission" date="2017-11" db="EMBL/GenBank/DDBJ databases">
        <title>Bradyrhizobium forestalis sp. nov., an efficient nitrogen-fixing bacterium isolated from nodules of forest legume species in the Amazon.</title>
        <authorList>
            <person name="Costa E.M."/>
            <person name="Guimaraes A."/>
            <person name="Carvalho T.S."/>
            <person name="Rodrigues T.L."/>
            <person name="Ribeiro P.R.A."/>
            <person name="Lebbe L."/>
            <person name="Willems A."/>
            <person name="Moreira F.M.S."/>
        </authorList>
    </citation>
    <scope>NUCLEOTIDE SEQUENCE [LARGE SCALE GENOMIC DNA]</scope>
    <source>
        <strain evidence="2 3">INPA54B</strain>
    </source>
</reference>